<keyword evidence="3" id="KW-0540">Nuclease</keyword>
<keyword evidence="3" id="KW-0255">Endonuclease</keyword>
<feature type="domain" description="Endonuclease/exonuclease/phosphatase" evidence="2">
    <location>
        <begin position="96"/>
        <end position="310"/>
    </location>
</feature>
<keyword evidence="1" id="KW-0472">Membrane</keyword>
<dbReference type="GO" id="GO:0004519">
    <property type="term" value="F:endonuclease activity"/>
    <property type="evidence" value="ECO:0007669"/>
    <property type="project" value="UniProtKB-KW"/>
</dbReference>
<feature type="transmembrane region" description="Helical" evidence="1">
    <location>
        <begin position="31"/>
        <end position="52"/>
    </location>
</feature>
<dbReference type="Proteomes" id="UP000010473">
    <property type="component" value="Chromosome"/>
</dbReference>
<evidence type="ECO:0000256" key="1">
    <source>
        <dbReference type="SAM" id="Phobius"/>
    </source>
</evidence>
<evidence type="ECO:0000313" key="4">
    <source>
        <dbReference type="Proteomes" id="UP000010473"/>
    </source>
</evidence>
<dbReference type="OrthoDB" id="9796594at2"/>
<feature type="transmembrane region" description="Helical" evidence="1">
    <location>
        <begin position="5"/>
        <end position="25"/>
    </location>
</feature>
<dbReference type="RefSeq" id="WP_015194810.1">
    <property type="nucleotide sequence ID" value="NC_019748.1"/>
</dbReference>
<organism evidence="3 4">
    <name type="scientific">Stanieria cyanosphaera (strain ATCC 29371 / PCC 7437)</name>
    <dbReference type="NCBI Taxonomy" id="111780"/>
    <lineage>
        <taxon>Bacteria</taxon>
        <taxon>Bacillati</taxon>
        <taxon>Cyanobacteriota</taxon>
        <taxon>Cyanophyceae</taxon>
        <taxon>Pleurocapsales</taxon>
        <taxon>Dermocarpellaceae</taxon>
        <taxon>Stanieria</taxon>
    </lineage>
</organism>
<dbReference type="InterPro" id="IPR005135">
    <property type="entry name" value="Endo/exonuclease/phosphatase"/>
</dbReference>
<accession>K9XYP4</accession>
<dbReference type="AlphaFoldDB" id="K9XYP4"/>
<reference evidence="4" key="1">
    <citation type="journal article" date="2013" name="Proc. Natl. Acad. Sci. U.S.A.">
        <title>Improving the coverage of the cyanobacterial phylum using diversity-driven genome sequencing.</title>
        <authorList>
            <person name="Shih P.M."/>
            <person name="Wu D."/>
            <person name="Latifi A."/>
            <person name="Axen S.D."/>
            <person name="Fewer D.P."/>
            <person name="Talla E."/>
            <person name="Calteau A."/>
            <person name="Cai F."/>
            <person name="Tandeau de Marsac N."/>
            <person name="Rippka R."/>
            <person name="Herdman M."/>
            <person name="Sivonen K."/>
            <person name="Coursin T."/>
            <person name="Laurent T."/>
            <person name="Goodwin L."/>
            <person name="Nolan M."/>
            <person name="Davenport K.W."/>
            <person name="Han C.S."/>
            <person name="Rubin E.M."/>
            <person name="Eisen J.A."/>
            <person name="Woyke T."/>
            <person name="Gugger M."/>
            <person name="Kerfeld C.A."/>
        </authorList>
    </citation>
    <scope>NUCLEOTIDE SEQUENCE [LARGE SCALE GENOMIC DNA]</scope>
    <source>
        <strain evidence="4">ATCC 29371 / PCC 7437</strain>
    </source>
</reference>
<proteinExistence type="predicted"/>
<name>K9XYP4_STAC7</name>
<dbReference type="eggNOG" id="COG3021">
    <property type="taxonomic scope" value="Bacteria"/>
</dbReference>
<dbReference type="SUPFAM" id="SSF56219">
    <property type="entry name" value="DNase I-like"/>
    <property type="match status" value="1"/>
</dbReference>
<gene>
    <name evidence="3" type="ordered locus">Sta7437_3651</name>
</gene>
<evidence type="ECO:0000259" key="2">
    <source>
        <dbReference type="Pfam" id="PF03372"/>
    </source>
</evidence>
<feature type="transmembrane region" description="Helical" evidence="1">
    <location>
        <begin position="59"/>
        <end position="79"/>
    </location>
</feature>
<dbReference type="STRING" id="111780.Sta7437_3651"/>
<protein>
    <submittedName>
        <fullName evidence="3">Endonuclease/exonuclease/phosphatase</fullName>
    </submittedName>
</protein>
<sequence>MLRYLLLSLIIAITFIAFFSSYFVWKLVLEIFSHFQVQYLIISFILFAFLIIISSSWKLITIALFCIAITSTQILSFYIPASALSTNSASNLKIISSNVNTQNHEYDKLISLVRQTKPDLALFMEVDKNWTDKLDSLKDILPYSFGRANPFNLGIVIYSKIPLNNPTINLFGTSKNYTILTDLKINKKVISLIATHPLPPLKPSFFHSRNLQLSKISQYIKNLHNPVIVLGDLNTTMWSPYYKKFIRDTKLINARKGFGILPSWPTRTTYKNIIPDWMQLMLSIPIDHCLVSPKIKVVDIYTGSAIGSDHLPLIVKLTI</sequence>
<dbReference type="InterPro" id="IPR036691">
    <property type="entry name" value="Endo/exonu/phosph_ase_sf"/>
</dbReference>
<dbReference type="HOGENOM" id="CLU_052333_0_2_3"/>
<keyword evidence="4" id="KW-1185">Reference proteome</keyword>
<dbReference type="Pfam" id="PF03372">
    <property type="entry name" value="Exo_endo_phos"/>
    <property type="match status" value="1"/>
</dbReference>
<evidence type="ECO:0000313" key="3">
    <source>
        <dbReference type="EMBL" id="AFZ37149.1"/>
    </source>
</evidence>
<dbReference type="Gene3D" id="3.60.10.10">
    <property type="entry name" value="Endonuclease/exonuclease/phosphatase"/>
    <property type="match status" value="1"/>
</dbReference>
<dbReference type="EMBL" id="CP003653">
    <property type="protein sequence ID" value="AFZ37149.1"/>
    <property type="molecule type" value="Genomic_DNA"/>
</dbReference>
<keyword evidence="3" id="KW-0378">Hydrolase</keyword>
<keyword evidence="1" id="KW-1133">Transmembrane helix</keyword>
<keyword evidence="1" id="KW-0812">Transmembrane</keyword>
<dbReference type="KEGG" id="scs:Sta7437_3651"/>